<reference evidence="1 2" key="1">
    <citation type="submission" date="2019-04" db="EMBL/GenBank/DDBJ databases">
        <title>Microbes associate with the intestines of laboratory mice.</title>
        <authorList>
            <person name="Navarre W."/>
            <person name="Wong E."/>
            <person name="Huang K."/>
            <person name="Tropini C."/>
            <person name="Ng K."/>
            <person name="Yu B."/>
        </authorList>
    </citation>
    <scope>NUCLEOTIDE SEQUENCE [LARGE SCALE GENOMIC DNA]</scope>
    <source>
        <strain evidence="1 2">NM07_P-09</strain>
    </source>
</reference>
<protein>
    <submittedName>
        <fullName evidence="1">SAM-dependent DNA methyltransferase</fullName>
    </submittedName>
</protein>
<dbReference type="Proteomes" id="UP000310263">
    <property type="component" value="Unassembled WGS sequence"/>
</dbReference>
<sequence>MGEGQVKSRRRVVDHGEVFTAEREVNAMLDMVRQETERIDSRFLEPACGNGNFLAEVLRRKLAVATRRCRRDAAVWERDAFVAVASLYGVELLEDNVAECRDRLLGIVTQEWERVCGRFGSPEFLDAIAFVLSRNIQCGDALTMKTAQGEPITFSEWSLVFGDKVKRRDYRLCDLLENQEETPSLFPSTGTAWGVEEGTNVRLAPVVAEFAPTSIFGVVDHG</sequence>
<keyword evidence="2" id="KW-1185">Reference proteome</keyword>
<dbReference type="RefSeq" id="WP_136012907.1">
    <property type="nucleotide sequence ID" value="NZ_SRYE01000004.1"/>
</dbReference>
<dbReference type="InterPro" id="IPR029063">
    <property type="entry name" value="SAM-dependent_MTases_sf"/>
</dbReference>
<evidence type="ECO:0000313" key="2">
    <source>
        <dbReference type="Proteomes" id="UP000310263"/>
    </source>
</evidence>
<dbReference type="GO" id="GO:0008168">
    <property type="term" value="F:methyltransferase activity"/>
    <property type="evidence" value="ECO:0007669"/>
    <property type="project" value="UniProtKB-KW"/>
</dbReference>
<dbReference type="EMBL" id="SRYE01000004">
    <property type="protein sequence ID" value="TGY61775.1"/>
    <property type="molecule type" value="Genomic_DNA"/>
</dbReference>
<proteinExistence type="predicted"/>
<organism evidence="1 2">
    <name type="scientific">Muricaecibacterium torontonense</name>
    <dbReference type="NCBI Taxonomy" id="3032871"/>
    <lineage>
        <taxon>Bacteria</taxon>
        <taxon>Bacillati</taxon>
        <taxon>Actinomycetota</taxon>
        <taxon>Coriobacteriia</taxon>
        <taxon>Coriobacteriales</taxon>
        <taxon>Atopobiaceae</taxon>
        <taxon>Muricaecibacterium</taxon>
    </lineage>
</organism>
<dbReference type="AlphaFoldDB" id="A0A4S2EZF5"/>
<comment type="caution">
    <text evidence="1">The sequence shown here is derived from an EMBL/GenBank/DDBJ whole genome shotgun (WGS) entry which is preliminary data.</text>
</comment>
<keyword evidence="1" id="KW-0808">Transferase</keyword>
<accession>A0A4S2EZF5</accession>
<dbReference type="OrthoDB" id="4280289at2"/>
<dbReference type="Gene3D" id="3.40.50.150">
    <property type="entry name" value="Vaccinia Virus protein VP39"/>
    <property type="match status" value="1"/>
</dbReference>
<dbReference type="SUPFAM" id="SSF53335">
    <property type="entry name" value="S-adenosyl-L-methionine-dependent methyltransferases"/>
    <property type="match status" value="1"/>
</dbReference>
<evidence type="ECO:0000313" key="1">
    <source>
        <dbReference type="EMBL" id="TGY61775.1"/>
    </source>
</evidence>
<name>A0A4S2EZF5_9ACTN</name>
<keyword evidence="1" id="KW-0489">Methyltransferase</keyword>
<dbReference type="GO" id="GO:0032259">
    <property type="term" value="P:methylation"/>
    <property type="evidence" value="ECO:0007669"/>
    <property type="project" value="UniProtKB-KW"/>
</dbReference>
<gene>
    <name evidence="1" type="ORF">E5334_07150</name>
</gene>